<comment type="similarity">
    <text evidence="4">Belongs to the Cob(I)alamin adenosyltransferase family.</text>
</comment>
<dbReference type="OrthoDB" id="9778896at2"/>
<dbReference type="GO" id="GO:0008817">
    <property type="term" value="F:corrinoid adenosyltransferase activity"/>
    <property type="evidence" value="ECO:0007669"/>
    <property type="project" value="UniProtKB-UniRule"/>
</dbReference>
<dbReference type="PANTHER" id="PTHR12213">
    <property type="entry name" value="CORRINOID ADENOSYLTRANSFERASE"/>
    <property type="match status" value="1"/>
</dbReference>
<dbReference type="EC" id="2.5.1.17" evidence="4"/>
<dbReference type="InterPro" id="IPR016030">
    <property type="entry name" value="CblAdoTrfase-like"/>
</dbReference>
<keyword evidence="9" id="KW-1185">Reference proteome</keyword>
<dbReference type="Proteomes" id="UP000068250">
    <property type="component" value="Chromosome I"/>
</dbReference>
<reference evidence="6" key="2">
    <citation type="submission" date="2014-09" db="EMBL/GenBank/DDBJ databases">
        <authorList>
            <person name="Magalhaes I.L.F."/>
            <person name="Oliveira U."/>
            <person name="Santos F.R."/>
            <person name="Vidigal T.H.D.A."/>
            <person name="Brescovit A.D."/>
            <person name="Santos A.J."/>
        </authorList>
    </citation>
    <scope>NUCLEOTIDE SEQUENCE</scope>
    <source>
        <strain evidence="6">LMG 23848T</strain>
    </source>
</reference>
<reference evidence="7 9" key="3">
    <citation type="journal article" date="2020" name="Int. J. Syst. Evol. Microbiol.">
        <title>Novel acetic acid bacteria from cider fermentations: Acetobacter conturbans sp. nov. and Acetobacter fallax sp. nov.</title>
        <authorList>
            <person name="Sombolestani A.S."/>
            <person name="Cleenwerck I."/>
            <person name="Cnockaert M."/>
            <person name="Borremans W."/>
            <person name="Wieme A.D."/>
            <person name="De Vuyst L."/>
            <person name="Vandamme P."/>
        </authorList>
    </citation>
    <scope>NUCLEOTIDE SEQUENCE [LARGE SCALE GENOMIC DNA]</scope>
    <source>
        <strain evidence="7 9">LMG 23848</strain>
    </source>
</reference>
<accession>A0A0U5BI51</accession>
<feature type="domain" description="Cobalamin adenosyltransferase-like" evidence="5">
    <location>
        <begin position="9"/>
        <end position="173"/>
    </location>
</feature>
<keyword evidence="6" id="KW-0456">Lyase</keyword>
<comment type="catalytic activity">
    <reaction evidence="4">
        <text>2 cob(II)yrinate a,c diamide + reduced [electron-transfer flavoprotein] + 2 ATP = 2 adenosylcob(III)yrinate a,c-diamide + 2 triphosphate + oxidized [electron-transfer flavoprotein] + 3 H(+)</text>
        <dbReference type="Rhea" id="RHEA:11528"/>
        <dbReference type="Rhea" id="RHEA-COMP:10685"/>
        <dbReference type="Rhea" id="RHEA-COMP:10686"/>
        <dbReference type="ChEBI" id="CHEBI:15378"/>
        <dbReference type="ChEBI" id="CHEBI:18036"/>
        <dbReference type="ChEBI" id="CHEBI:30616"/>
        <dbReference type="ChEBI" id="CHEBI:57692"/>
        <dbReference type="ChEBI" id="CHEBI:58307"/>
        <dbReference type="ChEBI" id="CHEBI:58503"/>
        <dbReference type="ChEBI" id="CHEBI:58537"/>
        <dbReference type="EC" id="2.5.1.17"/>
    </reaction>
</comment>
<dbReference type="AlphaFoldDB" id="A0A0U5BI51"/>
<dbReference type="PATRIC" id="fig|431306.5.peg.1232"/>
<comment type="pathway">
    <text evidence="4">Cofactor biosynthesis; adenosylcobalamin biosynthesis; adenosylcobalamin from cob(II)yrinate a,c-diamide: step 2/7.</text>
</comment>
<dbReference type="SUPFAM" id="SSF89028">
    <property type="entry name" value="Cobalamin adenosyltransferase-like"/>
    <property type="match status" value="1"/>
</dbReference>
<proteinExistence type="inferred from homology"/>
<dbReference type="PANTHER" id="PTHR12213:SF0">
    <property type="entry name" value="CORRINOID ADENOSYLTRANSFERASE MMAB"/>
    <property type="match status" value="1"/>
</dbReference>
<keyword evidence="1 4" id="KW-0808">Transferase</keyword>
<keyword evidence="3 4" id="KW-0067">ATP-binding</keyword>
<dbReference type="GO" id="GO:0005524">
    <property type="term" value="F:ATP binding"/>
    <property type="evidence" value="ECO:0007669"/>
    <property type="project" value="UniProtKB-UniRule"/>
</dbReference>
<evidence type="ECO:0000313" key="9">
    <source>
        <dbReference type="Proteomes" id="UP000657200"/>
    </source>
</evidence>
<dbReference type="STRING" id="431306.AGA_1211"/>
<comment type="catalytic activity">
    <reaction evidence="4">
        <text>2 cob(II)alamin + reduced [electron-transfer flavoprotein] + 2 ATP = 2 adenosylcob(III)alamin + 2 triphosphate + oxidized [electron-transfer flavoprotein] + 3 H(+)</text>
        <dbReference type="Rhea" id="RHEA:28671"/>
        <dbReference type="Rhea" id="RHEA-COMP:10685"/>
        <dbReference type="Rhea" id="RHEA-COMP:10686"/>
        <dbReference type="ChEBI" id="CHEBI:15378"/>
        <dbReference type="ChEBI" id="CHEBI:16304"/>
        <dbReference type="ChEBI" id="CHEBI:18036"/>
        <dbReference type="ChEBI" id="CHEBI:18408"/>
        <dbReference type="ChEBI" id="CHEBI:30616"/>
        <dbReference type="ChEBI" id="CHEBI:57692"/>
        <dbReference type="ChEBI" id="CHEBI:58307"/>
        <dbReference type="EC" id="2.5.1.17"/>
    </reaction>
</comment>
<dbReference type="GO" id="GO:0016829">
    <property type="term" value="F:lyase activity"/>
    <property type="evidence" value="ECO:0007669"/>
    <property type="project" value="UniProtKB-KW"/>
</dbReference>
<name>A0A0U5BI51_9PROT</name>
<dbReference type="GO" id="GO:0009236">
    <property type="term" value="P:cobalamin biosynthetic process"/>
    <property type="evidence" value="ECO:0007669"/>
    <property type="project" value="UniProtKB-UniRule"/>
</dbReference>
<keyword evidence="4" id="KW-0169">Cobalamin biosynthesis</keyword>
<dbReference type="Pfam" id="PF01923">
    <property type="entry name" value="Cob_adeno_trans"/>
    <property type="match status" value="1"/>
</dbReference>
<dbReference type="UniPathway" id="UPA00148">
    <property type="reaction ID" value="UER00233"/>
</dbReference>
<dbReference type="EMBL" id="LN609302">
    <property type="protein sequence ID" value="CEF55174.1"/>
    <property type="molecule type" value="Genomic_DNA"/>
</dbReference>
<evidence type="ECO:0000256" key="3">
    <source>
        <dbReference type="ARBA" id="ARBA00022840"/>
    </source>
</evidence>
<sequence length="196" mass="21530">MSIRIDKVVTRGGDGGQTSLGDGTRVAKDEARIEVLGTLDEVNALIGLVQAHTPAEDGVTHQLTALQNLLFDMGADICLPEDGPMAHRAQRLDEAALAVMESRIEELRVRQSPLTGFVLPGGSVAAAWAHLARTQVRRAERRMVALARQERVNPVLLKILNRLSDYFFVLARHFNHDGQTDVVWQPTPKAEKEPKG</sequence>
<evidence type="ECO:0000313" key="7">
    <source>
        <dbReference type="EMBL" id="NHO38626.1"/>
    </source>
</evidence>
<evidence type="ECO:0000256" key="1">
    <source>
        <dbReference type="ARBA" id="ARBA00022679"/>
    </source>
</evidence>
<organism evidence="6 8">
    <name type="scientific">Acetobacter ghanensis</name>
    <dbReference type="NCBI Taxonomy" id="431306"/>
    <lineage>
        <taxon>Bacteria</taxon>
        <taxon>Pseudomonadati</taxon>
        <taxon>Pseudomonadota</taxon>
        <taxon>Alphaproteobacteria</taxon>
        <taxon>Acetobacterales</taxon>
        <taxon>Acetobacteraceae</taxon>
        <taxon>Acetobacter</taxon>
    </lineage>
</organism>
<protein>
    <recommendedName>
        <fullName evidence="4">Corrinoid adenosyltransferase</fullName>
        <ecNumber evidence="4">2.5.1.17</ecNumber>
    </recommendedName>
    <alternativeName>
        <fullName evidence="4">Cob(II)alamin adenosyltransferase</fullName>
    </alternativeName>
    <alternativeName>
        <fullName evidence="4">Cob(II)yrinic acid a,c-diamide adenosyltransferase</fullName>
    </alternativeName>
    <alternativeName>
        <fullName evidence="4">Cobinamide/cobalamin adenosyltransferase</fullName>
    </alternativeName>
</protein>
<dbReference type="InterPro" id="IPR036451">
    <property type="entry name" value="CblAdoTrfase-like_sf"/>
</dbReference>
<dbReference type="NCBIfam" id="TIGR00636">
    <property type="entry name" value="PduO_Nterm"/>
    <property type="match status" value="1"/>
</dbReference>
<evidence type="ECO:0000256" key="2">
    <source>
        <dbReference type="ARBA" id="ARBA00022741"/>
    </source>
</evidence>
<dbReference type="EMBL" id="WOTE01000001">
    <property type="protein sequence ID" value="NHO38626.1"/>
    <property type="molecule type" value="Genomic_DNA"/>
</dbReference>
<evidence type="ECO:0000256" key="4">
    <source>
        <dbReference type="RuleBase" id="RU366026"/>
    </source>
</evidence>
<evidence type="ECO:0000313" key="8">
    <source>
        <dbReference type="Proteomes" id="UP000068250"/>
    </source>
</evidence>
<keyword evidence="2 4" id="KW-0547">Nucleotide-binding</keyword>
<gene>
    <name evidence="6" type="ORF">AGA_1211</name>
    <name evidence="7" type="ORF">GOB80_02805</name>
</gene>
<evidence type="ECO:0000259" key="5">
    <source>
        <dbReference type="Pfam" id="PF01923"/>
    </source>
</evidence>
<dbReference type="Proteomes" id="UP000657200">
    <property type="component" value="Unassembled WGS sequence"/>
</dbReference>
<reference evidence="8" key="1">
    <citation type="submission" date="2014-09" db="EMBL/GenBank/DDBJ databases">
        <authorList>
            <person name="Illeghems K.G."/>
        </authorList>
    </citation>
    <scope>NUCLEOTIDE SEQUENCE [LARGE SCALE GENOMIC DNA]</scope>
    <source>
        <strain evidence="8">LMG 23848T</strain>
    </source>
</reference>
<dbReference type="InterPro" id="IPR029499">
    <property type="entry name" value="PduO-typ"/>
</dbReference>
<dbReference type="Gene3D" id="1.20.1200.10">
    <property type="entry name" value="Cobalamin adenosyltransferase-like"/>
    <property type="match status" value="1"/>
</dbReference>
<evidence type="ECO:0000313" key="6">
    <source>
        <dbReference type="EMBL" id="CEF55174.1"/>
    </source>
</evidence>
<dbReference type="RefSeq" id="WP_059023390.1">
    <property type="nucleotide sequence ID" value="NZ_JBNZCO010000001.1"/>
</dbReference>